<dbReference type="Proteomes" id="UP000521922">
    <property type="component" value="Unassembled WGS sequence"/>
</dbReference>
<name>A0A7Y9DRB1_9ACTN</name>
<evidence type="ECO:0000259" key="5">
    <source>
        <dbReference type="Pfam" id="PF00413"/>
    </source>
</evidence>
<dbReference type="GO" id="GO:0006508">
    <property type="term" value="P:proteolysis"/>
    <property type="evidence" value="ECO:0007669"/>
    <property type="project" value="UniProtKB-KW"/>
</dbReference>
<evidence type="ECO:0000256" key="1">
    <source>
        <dbReference type="ARBA" id="ARBA00022670"/>
    </source>
</evidence>
<accession>A0A7Y9DRB1</accession>
<dbReference type="InterPro" id="IPR024079">
    <property type="entry name" value="MetalloPept_cat_dom_sf"/>
</dbReference>
<keyword evidence="2" id="KW-0479">Metal-binding</keyword>
<dbReference type="RefSeq" id="WP_179755858.1">
    <property type="nucleotide sequence ID" value="NZ_BAAAGN010000008.1"/>
</dbReference>
<dbReference type="GO" id="GO:0008270">
    <property type="term" value="F:zinc ion binding"/>
    <property type="evidence" value="ECO:0007669"/>
    <property type="project" value="InterPro"/>
</dbReference>
<dbReference type="Gene3D" id="3.40.390.10">
    <property type="entry name" value="Collagenase (Catalytic Domain)"/>
    <property type="match status" value="1"/>
</dbReference>
<evidence type="ECO:0000256" key="3">
    <source>
        <dbReference type="ARBA" id="ARBA00022801"/>
    </source>
</evidence>
<gene>
    <name evidence="6" type="ORF">BJ968_004576</name>
</gene>
<feature type="domain" description="Peptidase M10 metallopeptidase" evidence="5">
    <location>
        <begin position="48"/>
        <end position="77"/>
    </location>
</feature>
<keyword evidence="3" id="KW-0378">Hydrolase</keyword>
<keyword evidence="1" id="KW-0645">Protease</keyword>
<evidence type="ECO:0000256" key="2">
    <source>
        <dbReference type="ARBA" id="ARBA00022723"/>
    </source>
</evidence>
<evidence type="ECO:0000256" key="4">
    <source>
        <dbReference type="ARBA" id="ARBA00022833"/>
    </source>
</evidence>
<evidence type="ECO:0000313" key="7">
    <source>
        <dbReference type="Proteomes" id="UP000521922"/>
    </source>
</evidence>
<dbReference type="GO" id="GO:0031012">
    <property type="term" value="C:extracellular matrix"/>
    <property type="evidence" value="ECO:0007669"/>
    <property type="project" value="InterPro"/>
</dbReference>
<evidence type="ECO:0000313" key="6">
    <source>
        <dbReference type="EMBL" id="NYD25036.1"/>
    </source>
</evidence>
<dbReference type="Pfam" id="PF00413">
    <property type="entry name" value="Peptidase_M10"/>
    <property type="match status" value="1"/>
</dbReference>
<protein>
    <recommendedName>
        <fullName evidence="5">Peptidase M10 metallopeptidase domain-containing protein</fullName>
    </recommendedName>
</protein>
<keyword evidence="4" id="KW-0862">Zinc</keyword>
<reference evidence="6 7" key="1">
    <citation type="submission" date="2020-07" db="EMBL/GenBank/DDBJ databases">
        <title>Sequencing the genomes of 1000 actinobacteria strains.</title>
        <authorList>
            <person name="Klenk H.-P."/>
        </authorList>
    </citation>
    <scope>NUCLEOTIDE SEQUENCE [LARGE SCALE GENOMIC DNA]</scope>
    <source>
        <strain evidence="6 7">DSM 7487</strain>
    </source>
</reference>
<keyword evidence="7" id="KW-1185">Reference proteome</keyword>
<organism evidence="6 7">
    <name type="scientific">Kineococcus aurantiacus</name>
    <dbReference type="NCBI Taxonomy" id="37633"/>
    <lineage>
        <taxon>Bacteria</taxon>
        <taxon>Bacillati</taxon>
        <taxon>Actinomycetota</taxon>
        <taxon>Actinomycetes</taxon>
        <taxon>Kineosporiales</taxon>
        <taxon>Kineosporiaceae</taxon>
        <taxon>Kineococcus</taxon>
    </lineage>
</organism>
<sequence length="102" mass="10825">MTTTRRTNLDRLLGRPGQPVGVYVFGAVDVDAAQVTDALARPGGDRLVRAVFEHELGHLVGLAHVEDRTQLMYPQTSTVLDYAPGDLTGLAALGTGPCVPEV</sequence>
<dbReference type="AlphaFoldDB" id="A0A7Y9DRB1"/>
<comment type="caution">
    <text evidence="6">The sequence shown here is derived from an EMBL/GenBank/DDBJ whole genome shotgun (WGS) entry which is preliminary data.</text>
</comment>
<dbReference type="GO" id="GO:0004222">
    <property type="term" value="F:metalloendopeptidase activity"/>
    <property type="evidence" value="ECO:0007669"/>
    <property type="project" value="InterPro"/>
</dbReference>
<dbReference type="InterPro" id="IPR001818">
    <property type="entry name" value="Pept_M10_metallopeptidase"/>
</dbReference>
<dbReference type="EMBL" id="JACCBB010000001">
    <property type="protein sequence ID" value="NYD25036.1"/>
    <property type="molecule type" value="Genomic_DNA"/>
</dbReference>
<proteinExistence type="predicted"/>
<dbReference type="SUPFAM" id="SSF55486">
    <property type="entry name" value="Metalloproteases ('zincins'), catalytic domain"/>
    <property type="match status" value="1"/>
</dbReference>